<dbReference type="Proteomes" id="UP000039324">
    <property type="component" value="Unassembled WGS sequence"/>
</dbReference>
<sequence>MRDALRSSFAFRNINVAAEFAQISSASSLLPYAVQPETKRNAWFLLKRWFKEATDSGFPLIPDEFIQSVIERSAELSRSAIGLESNGCAFWQSSRVLDDGRFQTLMALRETVLTVIYAQRQLRTEHRLTAKDIATSLAPYVIDQTAEMSLPLCPADTRRFVSEFARWLDIFHED</sequence>
<protein>
    <submittedName>
        <fullName evidence="1">Uncharacterized protein</fullName>
    </submittedName>
</protein>
<evidence type="ECO:0000313" key="2">
    <source>
        <dbReference type="Proteomes" id="UP000039324"/>
    </source>
</evidence>
<organism evidence="1 2">
    <name type="scientific">Plasmodiophora brassicae</name>
    <name type="common">Clubroot disease agent</name>
    <dbReference type="NCBI Taxonomy" id="37360"/>
    <lineage>
        <taxon>Eukaryota</taxon>
        <taxon>Sar</taxon>
        <taxon>Rhizaria</taxon>
        <taxon>Endomyxa</taxon>
        <taxon>Phytomyxea</taxon>
        <taxon>Plasmodiophorida</taxon>
        <taxon>Plasmodiophoridae</taxon>
        <taxon>Plasmodiophora</taxon>
    </lineage>
</organism>
<dbReference type="AlphaFoldDB" id="A0A0G4J8C8"/>
<proteinExistence type="predicted"/>
<keyword evidence="2" id="KW-1185">Reference proteome</keyword>
<name>A0A0G4J8C8_PLABS</name>
<evidence type="ECO:0000313" key="1">
    <source>
        <dbReference type="EMBL" id="CEP03825.1"/>
    </source>
</evidence>
<dbReference type="EMBL" id="CDSF01000155">
    <property type="protein sequence ID" value="CEP03825.1"/>
    <property type="molecule type" value="Genomic_DNA"/>
</dbReference>
<gene>
    <name evidence="1" type="ORF">PBRA_003432</name>
</gene>
<reference evidence="1 2" key="1">
    <citation type="submission" date="2015-02" db="EMBL/GenBank/DDBJ databases">
        <authorList>
            <person name="Chooi Y.-H."/>
        </authorList>
    </citation>
    <scope>NUCLEOTIDE SEQUENCE [LARGE SCALE GENOMIC DNA]</scope>
    <source>
        <strain evidence="1">E3</strain>
    </source>
</reference>
<accession>A0A0G4J8C8</accession>